<dbReference type="KEGG" id="nae:BHE16_11710"/>
<evidence type="ECO:0000313" key="1">
    <source>
        <dbReference type="EMBL" id="APF41541.1"/>
    </source>
</evidence>
<dbReference type="EMBL" id="CP018135">
    <property type="protein sequence ID" value="APF41541.1"/>
    <property type="molecule type" value="Genomic_DNA"/>
</dbReference>
<proteinExistence type="predicted"/>
<name>A0A1L2ZRB4_9MICC</name>
<evidence type="ECO:0000313" key="2">
    <source>
        <dbReference type="Proteomes" id="UP000183530"/>
    </source>
</evidence>
<protein>
    <recommendedName>
        <fullName evidence="3">DUF4872 domain-containing protein</fullName>
    </recommendedName>
</protein>
<dbReference type="STRING" id="556325.BHE16_11710"/>
<accession>A0A1L2ZRB4</accession>
<keyword evidence="2" id="KW-1185">Reference proteome</keyword>
<sequence>MLALGGGIGFMAATFNYADITTLTFVFRAHPVPFVDAVLEGSGVGASVITTTSAAKAHRELGAALEAGERVLGYVLVPGENWGEAVLRELTADNKLELAKATKKKQYWLARIPAQDGAVKPPTIANETYAAATRESALRMLNKTQPEGVPASFAKNFGVSGIRKLADATTDGSARGWAKLFADPSRRAVGFEMAQKFLTGTAHGGRGGLRYQFAEIVERSGADPSAYRNIGALWEEFTDLMTTAHTDPASSYSEFLNTARTQLHRIADAEEAAALAVSEANN</sequence>
<dbReference type="Proteomes" id="UP000183530">
    <property type="component" value="Chromosome"/>
</dbReference>
<organism evidence="1 2">
    <name type="scientific">Neomicrococcus aestuarii</name>
    <dbReference type="NCBI Taxonomy" id="556325"/>
    <lineage>
        <taxon>Bacteria</taxon>
        <taxon>Bacillati</taxon>
        <taxon>Actinomycetota</taxon>
        <taxon>Actinomycetes</taxon>
        <taxon>Micrococcales</taxon>
        <taxon>Micrococcaceae</taxon>
        <taxon>Neomicrococcus</taxon>
    </lineage>
</organism>
<reference evidence="1 2" key="1">
    <citation type="submission" date="2016-11" db="EMBL/GenBank/DDBJ databases">
        <title>Genome sequencing of Zhihengliuella aestuarii B18 antagonistic to Plasmodiophora brassicae.</title>
        <authorList>
            <person name="Luo Y."/>
        </authorList>
    </citation>
    <scope>NUCLEOTIDE SEQUENCE [LARGE SCALE GENOMIC DNA]</scope>
    <source>
        <strain evidence="1 2">B18</strain>
    </source>
</reference>
<evidence type="ECO:0008006" key="3">
    <source>
        <dbReference type="Google" id="ProtNLM"/>
    </source>
</evidence>
<gene>
    <name evidence="1" type="ORF">BHE16_11710</name>
</gene>
<dbReference type="AlphaFoldDB" id="A0A1L2ZRB4"/>